<accession>A0AAV0WCP3</accession>
<evidence type="ECO:0000313" key="1">
    <source>
        <dbReference type="EMBL" id="CAI6353659.1"/>
    </source>
</evidence>
<dbReference type="PANTHER" id="PTHR33053:SF24">
    <property type="entry name" value="TRANSPOSASE DOMAIN-CONTAINING PROTEIN"/>
    <property type="match status" value="1"/>
</dbReference>
<name>A0AAV0WCP3_9HEMI</name>
<dbReference type="Pfam" id="PF06869">
    <property type="entry name" value="DUF1258"/>
    <property type="match status" value="1"/>
</dbReference>
<dbReference type="InterPro" id="IPR009667">
    <property type="entry name" value="DUF1258"/>
</dbReference>
<dbReference type="AlphaFoldDB" id="A0AAV0WCP3"/>
<dbReference type="Proteomes" id="UP001160148">
    <property type="component" value="Unassembled WGS sequence"/>
</dbReference>
<keyword evidence="2" id="KW-1185">Reference proteome</keyword>
<comment type="caution">
    <text evidence="1">The sequence shown here is derived from an EMBL/GenBank/DDBJ whole genome shotgun (WGS) entry which is preliminary data.</text>
</comment>
<evidence type="ECO:0000313" key="2">
    <source>
        <dbReference type="Proteomes" id="UP001160148"/>
    </source>
</evidence>
<gene>
    <name evidence="1" type="ORF">MEUPH1_LOCUS9756</name>
</gene>
<reference evidence="1 2" key="1">
    <citation type="submission" date="2023-01" db="EMBL/GenBank/DDBJ databases">
        <authorList>
            <person name="Whitehead M."/>
        </authorList>
    </citation>
    <scope>NUCLEOTIDE SEQUENCE [LARGE SCALE GENOMIC DNA]</scope>
</reference>
<organism evidence="1 2">
    <name type="scientific">Macrosiphum euphorbiae</name>
    <name type="common">potato aphid</name>
    <dbReference type="NCBI Taxonomy" id="13131"/>
    <lineage>
        <taxon>Eukaryota</taxon>
        <taxon>Metazoa</taxon>
        <taxon>Ecdysozoa</taxon>
        <taxon>Arthropoda</taxon>
        <taxon>Hexapoda</taxon>
        <taxon>Insecta</taxon>
        <taxon>Pterygota</taxon>
        <taxon>Neoptera</taxon>
        <taxon>Paraneoptera</taxon>
        <taxon>Hemiptera</taxon>
        <taxon>Sternorrhyncha</taxon>
        <taxon>Aphidomorpha</taxon>
        <taxon>Aphidoidea</taxon>
        <taxon>Aphididae</taxon>
        <taxon>Macrosiphini</taxon>
        <taxon>Macrosiphum</taxon>
    </lineage>
</organism>
<protein>
    <submittedName>
        <fullName evidence="1">Uncharacterized protein</fullName>
    </submittedName>
</protein>
<proteinExistence type="predicted"/>
<dbReference type="EMBL" id="CARXXK010000002">
    <property type="protein sequence ID" value="CAI6353659.1"/>
    <property type="molecule type" value="Genomic_DNA"/>
</dbReference>
<dbReference type="PANTHER" id="PTHR33053">
    <property type="entry name" value="PROTEIN, PUTATIVE-RELATED"/>
    <property type="match status" value="1"/>
</dbReference>
<sequence length="680" mass="78379">MSRRQFERLITIETNSILPANKLATEIVTLQNKNEPQQQTSNSSENVIHSNASDDVDDSIMLSVGNHSSSINSPSEDTCIDDTNLCMPLTSIGCDNNNSLENKLRHLISKYHVSHNFINELLIVLRSEGLKLPKDVRTLLKTPRAHEIVNIHPGSYIHIGIEFLIRPILEAYYNQLHDISLIKLSLNIDGLPLTKSSKSSFWPILISFVDILELSQKCLPVGIYHGQYKKPTSIFEFLNPFINEMQFIKANGIKIKNKVFRFDISQVVCDSPAKAFILNVKQHNAYHSCNSCIEEGTFLNNRMSYSGINSQLRTNESFRSKKDEDYHKGISPLEMFPDLNITDAVVLEYMHCVCLGVMKRLLLFWKKGKKTTRFINDDIENEISTDLIRLKSFFPKEFSRLPRSLEELEFWKATEFRSFLLYSGPIVLKGKLKKSLYKHFMLLHCSIRILMSDETCITYNELANSLLRQFVTQYSNLYGEEYITYNVHGLIHLAQFVKIHGSLDKFSAFKFENCLQIIKSTLKNCRFPLQDVYNRLIEYKNIDIAPFVNYPILKKEIAYDPLLYSDPTDTLYESIVLEKWIISTVNNKNMYFMLKNENVICIKKIIKKAIGNIILEVVKFNSMPMFNDPFNSSLIGDFYVDLSSQSISFFINLCDIKYKCLFINVSNIKAISITCVHNDN</sequence>